<protein>
    <recommendedName>
        <fullName evidence="10">CHCH domain-containing protein</fullName>
    </recommendedName>
</protein>
<dbReference type="EMBL" id="JAJSOW010000003">
    <property type="protein sequence ID" value="KAI9196413.1"/>
    <property type="molecule type" value="Genomic_DNA"/>
</dbReference>
<keyword evidence="6" id="KW-0677">Repeat</keyword>
<keyword evidence="9" id="KW-1015">Disulfide bond</keyword>
<gene>
    <name evidence="11" type="ORF">LWI28_023736</name>
</gene>
<accession>A0AAD5JEE5</accession>
<comment type="similarity">
    <text evidence="3">Belongs to the complex I NDUFA8 subunit family.</text>
</comment>
<dbReference type="GO" id="GO:0006120">
    <property type="term" value="P:mitochondrial electron transport, NADH to ubiquinone"/>
    <property type="evidence" value="ECO:0007669"/>
    <property type="project" value="InterPro"/>
</dbReference>
<dbReference type="Proteomes" id="UP001064489">
    <property type="component" value="Chromosome 1"/>
</dbReference>
<dbReference type="Pfam" id="PF06747">
    <property type="entry name" value="CHCH"/>
    <property type="match status" value="1"/>
</dbReference>
<keyword evidence="5" id="KW-0679">Respiratory chain</keyword>
<evidence type="ECO:0000256" key="8">
    <source>
        <dbReference type="ARBA" id="ARBA00023128"/>
    </source>
</evidence>
<organism evidence="11 12">
    <name type="scientific">Acer negundo</name>
    <name type="common">Box elder</name>
    <dbReference type="NCBI Taxonomy" id="4023"/>
    <lineage>
        <taxon>Eukaryota</taxon>
        <taxon>Viridiplantae</taxon>
        <taxon>Streptophyta</taxon>
        <taxon>Embryophyta</taxon>
        <taxon>Tracheophyta</taxon>
        <taxon>Spermatophyta</taxon>
        <taxon>Magnoliopsida</taxon>
        <taxon>eudicotyledons</taxon>
        <taxon>Gunneridae</taxon>
        <taxon>Pentapetalae</taxon>
        <taxon>rosids</taxon>
        <taxon>malvids</taxon>
        <taxon>Sapindales</taxon>
        <taxon>Sapindaceae</taxon>
        <taxon>Hippocastanoideae</taxon>
        <taxon>Acereae</taxon>
        <taxon>Acer</taxon>
    </lineage>
</organism>
<evidence type="ECO:0000256" key="1">
    <source>
        <dbReference type="ARBA" id="ARBA00003195"/>
    </source>
</evidence>
<dbReference type="PANTHER" id="PTHR13344:SF0">
    <property type="entry name" value="NADH DEHYDROGENASE [UBIQUINONE] 1 ALPHA SUBCOMPLEX SUBUNIT 8"/>
    <property type="match status" value="1"/>
</dbReference>
<feature type="domain" description="CHCH" evidence="10">
    <location>
        <begin position="71"/>
        <end position="103"/>
    </location>
</feature>
<keyword evidence="12" id="KW-1185">Reference proteome</keyword>
<sequence>MASAVDAAGDPIPSSAVLTAASKHIATRCQPENVAFLKCKKKDPNPEKCLDKGRQVTRCVLGLLKDIHQRCTKETDAYVGCLYYHTNEFDLCRKEQQAFEKACPLE</sequence>
<evidence type="ECO:0000256" key="9">
    <source>
        <dbReference type="ARBA" id="ARBA00023157"/>
    </source>
</evidence>
<dbReference type="GO" id="GO:0005739">
    <property type="term" value="C:mitochondrion"/>
    <property type="evidence" value="ECO:0007669"/>
    <property type="project" value="UniProtKB-SubCell"/>
</dbReference>
<reference evidence="11" key="1">
    <citation type="journal article" date="2022" name="Plant J.">
        <title>Strategies of tolerance reflected in two North American maple genomes.</title>
        <authorList>
            <person name="McEvoy S.L."/>
            <person name="Sezen U.U."/>
            <person name="Trouern-Trend A."/>
            <person name="McMahon S.M."/>
            <person name="Schaberg P.G."/>
            <person name="Yang J."/>
            <person name="Wegrzyn J.L."/>
            <person name="Swenson N.G."/>
        </authorList>
    </citation>
    <scope>NUCLEOTIDE SEQUENCE</scope>
    <source>
        <strain evidence="11">91603</strain>
    </source>
</reference>
<dbReference type="PANTHER" id="PTHR13344">
    <property type="entry name" value="NADH-UBIQUINONE OXIDOREDUCTASE"/>
    <property type="match status" value="1"/>
</dbReference>
<evidence type="ECO:0000313" key="11">
    <source>
        <dbReference type="EMBL" id="KAI9196413.1"/>
    </source>
</evidence>
<name>A0AAD5JEE5_ACENE</name>
<keyword evidence="4" id="KW-0813">Transport</keyword>
<dbReference type="InterPro" id="IPR016680">
    <property type="entry name" value="NDUFA8"/>
</dbReference>
<dbReference type="InterPro" id="IPR010625">
    <property type="entry name" value="CHCH"/>
</dbReference>
<evidence type="ECO:0000256" key="4">
    <source>
        <dbReference type="ARBA" id="ARBA00022448"/>
    </source>
</evidence>
<evidence type="ECO:0000256" key="3">
    <source>
        <dbReference type="ARBA" id="ARBA00010705"/>
    </source>
</evidence>
<comment type="function">
    <text evidence="1">Accessory subunit of the mitochondrial membrane respiratory chain NADH dehydrogenase (Complex I), that is believed not to be involved in catalysis. Complex I functions in the transfer of electrons from NADH to the respiratory chain. The immediate electron acceptor for the enzyme is believed to be ubiquinone.</text>
</comment>
<dbReference type="PROSITE" id="PS51808">
    <property type="entry name" value="CHCH"/>
    <property type="match status" value="2"/>
</dbReference>
<evidence type="ECO:0000259" key="10">
    <source>
        <dbReference type="Pfam" id="PF06747"/>
    </source>
</evidence>
<evidence type="ECO:0000256" key="6">
    <source>
        <dbReference type="ARBA" id="ARBA00022737"/>
    </source>
</evidence>
<keyword evidence="8" id="KW-0496">Mitochondrion</keyword>
<comment type="caution">
    <text evidence="11">The sequence shown here is derived from an EMBL/GenBank/DDBJ whole genome shotgun (WGS) entry which is preliminary data.</text>
</comment>
<evidence type="ECO:0000313" key="12">
    <source>
        <dbReference type="Proteomes" id="UP001064489"/>
    </source>
</evidence>
<evidence type="ECO:0000256" key="7">
    <source>
        <dbReference type="ARBA" id="ARBA00022982"/>
    </source>
</evidence>
<evidence type="ECO:0000256" key="5">
    <source>
        <dbReference type="ARBA" id="ARBA00022660"/>
    </source>
</evidence>
<evidence type="ECO:0000256" key="2">
    <source>
        <dbReference type="ARBA" id="ARBA00004173"/>
    </source>
</evidence>
<proteinExistence type="inferred from homology"/>
<dbReference type="AlphaFoldDB" id="A0AAD5JEE5"/>
<keyword evidence="7" id="KW-0249">Electron transport</keyword>
<comment type="subcellular location">
    <subcellularLocation>
        <location evidence="2">Mitochondrion</location>
    </subcellularLocation>
</comment>
<reference evidence="11" key="2">
    <citation type="submission" date="2023-02" db="EMBL/GenBank/DDBJ databases">
        <authorList>
            <person name="Swenson N.G."/>
            <person name="Wegrzyn J.L."/>
            <person name="Mcevoy S.L."/>
        </authorList>
    </citation>
    <scope>NUCLEOTIDE SEQUENCE</scope>
    <source>
        <strain evidence="11">91603</strain>
        <tissue evidence="11">Leaf</tissue>
    </source>
</reference>